<evidence type="ECO:0000256" key="4">
    <source>
        <dbReference type="ARBA" id="ARBA00023180"/>
    </source>
</evidence>
<dbReference type="PROSITE" id="PS01187">
    <property type="entry name" value="EGF_CA"/>
    <property type="match status" value="1"/>
</dbReference>
<dbReference type="AlphaFoldDB" id="A0A915HVD7"/>
<comment type="caution">
    <text evidence="5">Lacks conserved residue(s) required for the propagation of feature annotation.</text>
</comment>
<feature type="disulfide bond" evidence="5">
    <location>
        <begin position="229"/>
        <end position="238"/>
    </location>
</feature>
<feature type="domain" description="EGF-like" evidence="6">
    <location>
        <begin position="204"/>
        <end position="239"/>
    </location>
</feature>
<name>A0A915HVD7_ROMCU</name>
<dbReference type="SUPFAM" id="SSF57196">
    <property type="entry name" value="EGF/Laminin"/>
    <property type="match status" value="4"/>
</dbReference>
<evidence type="ECO:0000256" key="5">
    <source>
        <dbReference type="PROSITE-ProRule" id="PRU00076"/>
    </source>
</evidence>
<feature type="domain" description="EGF-like" evidence="6">
    <location>
        <begin position="71"/>
        <end position="108"/>
    </location>
</feature>
<feature type="domain" description="EGF-like" evidence="6">
    <location>
        <begin position="167"/>
        <end position="203"/>
    </location>
</feature>
<proteinExistence type="predicted"/>
<keyword evidence="3 5" id="KW-1015">Disulfide bond</keyword>
<keyword evidence="2" id="KW-0677">Repeat</keyword>
<dbReference type="Pfam" id="PF00008">
    <property type="entry name" value="EGF"/>
    <property type="match status" value="3"/>
</dbReference>
<dbReference type="CDD" id="cd00054">
    <property type="entry name" value="EGF_CA"/>
    <property type="match status" value="3"/>
</dbReference>
<dbReference type="SMART" id="SM00181">
    <property type="entry name" value="EGF"/>
    <property type="match status" value="4"/>
</dbReference>
<dbReference type="FunFam" id="2.10.25.10:FF:000117">
    <property type="entry name" value="Delta-like protein"/>
    <property type="match status" value="1"/>
</dbReference>
<dbReference type="GO" id="GO:0016020">
    <property type="term" value="C:membrane"/>
    <property type="evidence" value="ECO:0007669"/>
    <property type="project" value="UniProtKB-SubCell"/>
</dbReference>
<organism evidence="7 8">
    <name type="scientific">Romanomermis culicivorax</name>
    <name type="common">Nematode worm</name>
    <dbReference type="NCBI Taxonomy" id="13658"/>
    <lineage>
        <taxon>Eukaryota</taxon>
        <taxon>Metazoa</taxon>
        <taxon>Ecdysozoa</taxon>
        <taxon>Nematoda</taxon>
        <taxon>Enoplea</taxon>
        <taxon>Dorylaimia</taxon>
        <taxon>Mermithida</taxon>
        <taxon>Mermithoidea</taxon>
        <taxon>Mermithidae</taxon>
        <taxon>Romanomermis</taxon>
    </lineage>
</organism>
<evidence type="ECO:0000259" key="6">
    <source>
        <dbReference type="PROSITE" id="PS50026"/>
    </source>
</evidence>
<keyword evidence="4" id="KW-0325">Glycoprotein</keyword>
<evidence type="ECO:0000313" key="7">
    <source>
        <dbReference type="Proteomes" id="UP000887565"/>
    </source>
</evidence>
<evidence type="ECO:0000256" key="2">
    <source>
        <dbReference type="ARBA" id="ARBA00022737"/>
    </source>
</evidence>
<dbReference type="PROSITE" id="PS01186">
    <property type="entry name" value="EGF_2"/>
    <property type="match status" value="1"/>
</dbReference>
<feature type="disulfide bond" evidence="5">
    <location>
        <begin position="245"/>
        <end position="255"/>
    </location>
</feature>
<dbReference type="InterPro" id="IPR001881">
    <property type="entry name" value="EGF-like_Ca-bd_dom"/>
</dbReference>
<dbReference type="WBParaSite" id="nRc.2.0.1.t05377-RA">
    <property type="protein sequence ID" value="nRc.2.0.1.t05377-RA"/>
    <property type="gene ID" value="nRc.2.0.1.g05377"/>
</dbReference>
<dbReference type="InterPro" id="IPR000152">
    <property type="entry name" value="EGF-type_Asp/Asn_hydroxyl_site"/>
</dbReference>
<dbReference type="InterPro" id="IPR018097">
    <property type="entry name" value="EGF_Ca-bd_CS"/>
</dbReference>
<feature type="disulfide bond" evidence="5">
    <location>
        <begin position="193"/>
        <end position="202"/>
    </location>
</feature>
<dbReference type="Gene3D" id="2.10.25.10">
    <property type="entry name" value="Laminin"/>
    <property type="match status" value="4"/>
</dbReference>
<feature type="disulfide bond" evidence="5">
    <location>
        <begin position="266"/>
        <end position="275"/>
    </location>
</feature>
<evidence type="ECO:0000313" key="8">
    <source>
        <dbReference type="WBParaSite" id="nRc.2.0.1.t05377-RA"/>
    </source>
</evidence>
<accession>A0A915HVD7</accession>
<keyword evidence="1 5" id="KW-0245">EGF-like domain</keyword>
<evidence type="ECO:0000256" key="1">
    <source>
        <dbReference type="ARBA" id="ARBA00022536"/>
    </source>
</evidence>
<sequence length="302" mass="33516">MESQKTTVSNFWKHRLASPSNEHVSTSLQATSAVTLKRSFFISVSSTVLWTATERTFDQTTTIPKMVADVSTDPCKSFPCYNNGTCLATSRDNFTCRCTKEWMGSLCLANFLLSSLFDDSDGCLKTSAHQNIVQASQIFVPVWRSGNWKKGNIYGVDPNVTAHVVENPNFCRDDPCKNGGKCGNGNSYTICQCPQNYTGEFCQHFCPIDMCLNGGKCKVNGRNLYSCECRTGWTGARCQLNINECASNPCKIGQCIDRINGYICMCPRGLMGSKCHTLRKEKQKAIIEDMTIVSGLQMNQKL</sequence>
<dbReference type="PROSITE" id="PS50026">
    <property type="entry name" value="EGF_3"/>
    <property type="match status" value="4"/>
</dbReference>
<dbReference type="PANTHER" id="PTHR24049">
    <property type="entry name" value="CRUMBS FAMILY MEMBER"/>
    <property type="match status" value="1"/>
</dbReference>
<dbReference type="SMART" id="SM00179">
    <property type="entry name" value="EGF_CA"/>
    <property type="match status" value="3"/>
</dbReference>
<feature type="domain" description="EGF-like" evidence="6">
    <location>
        <begin position="241"/>
        <end position="276"/>
    </location>
</feature>
<protein>
    <submittedName>
        <fullName evidence="8">EGF-like domain-containing protein</fullName>
    </submittedName>
</protein>
<reference evidence="8" key="1">
    <citation type="submission" date="2022-11" db="UniProtKB">
        <authorList>
            <consortium name="WormBaseParasite"/>
        </authorList>
    </citation>
    <scope>IDENTIFICATION</scope>
</reference>
<dbReference type="InterPro" id="IPR051022">
    <property type="entry name" value="Notch_Cell-Fate_Det"/>
</dbReference>
<dbReference type="OMA" id="NSYTICQ"/>
<dbReference type="PROSITE" id="PS00022">
    <property type="entry name" value="EGF_1"/>
    <property type="match status" value="4"/>
</dbReference>
<dbReference type="Proteomes" id="UP000887565">
    <property type="component" value="Unplaced"/>
</dbReference>
<evidence type="ECO:0000256" key="3">
    <source>
        <dbReference type="ARBA" id="ARBA00023157"/>
    </source>
</evidence>
<feature type="disulfide bond" evidence="5">
    <location>
        <begin position="98"/>
        <end position="107"/>
    </location>
</feature>
<keyword evidence="7" id="KW-1185">Reference proteome</keyword>
<dbReference type="GO" id="GO:0005509">
    <property type="term" value="F:calcium ion binding"/>
    <property type="evidence" value="ECO:0007669"/>
    <property type="project" value="InterPro"/>
</dbReference>
<dbReference type="PROSITE" id="PS00010">
    <property type="entry name" value="ASX_HYDROXYL"/>
    <property type="match status" value="1"/>
</dbReference>
<dbReference type="InterPro" id="IPR000742">
    <property type="entry name" value="EGF"/>
</dbReference>